<evidence type="ECO:0000256" key="2">
    <source>
        <dbReference type="ARBA" id="ARBA00022519"/>
    </source>
</evidence>
<comment type="catalytic activity">
    <reaction evidence="9">
        <text>an alpha-Kdo-(2-&gt;4)-alpha-Kdo-(2-&gt;6)-lipid IVA + a fatty acyl-[ACP] = an alpha-Kdo-(2-&gt;4)-alpha-Kdo-(2-&gt;6)-(acyl)-lipid IVA + holo-[ACP]</text>
        <dbReference type="Rhea" id="RHEA:69396"/>
        <dbReference type="Rhea" id="RHEA-COMP:9685"/>
        <dbReference type="Rhea" id="RHEA-COMP:14125"/>
        <dbReference type="ChEBI" id="CHEBI:64479"/>
        <dbReference type="ChEBI" id="CHEBI:138651"/>
        <dbReference type="ChEBI" id="CHEBI:176429"/>
        <dbReference type="ChEBI" id="CHEBI:176430"/>
        <dbReference type="EC" id="2.3.1.241"/>
    </reaction>
</comment>
<evidence type="ECO:0000256" key="7">
    <source>
        <dbReference type="ARBA" id="ARBA00023136"/>
    </source>
</evidence>
<dbReference type="CDD" id="cd07984">
    <property type="entry name" value="LPLAT_LABLAT-like"/>
    <property type="match status" value="1"/>
</dbReference>
<evidence type="ECO:0000313" key="11">
    <source>
        <dbReference type="Proteomes" id="UP001253595"/>
    </source>
</evidence>
<evidence type="ECO:0000256" key="5">
    <source>
        <dbReference type="ARBA" id="ARBA00022985"/>
    </source>
</evidence>
<comment type="similarity">
    <text evidence="9">Belongs to the LpxL/LpxM/LpxP family.</text>
</comment>
<evidence type="ECO:0000256" key="3">
    <source>
        <dbReference type="ARBA" id="ARBA00022679"/>
    </source>
</evidence>
<proteinExistence type="inferred from homology"/>
<dbReference type="EMBL" id="JAVDVX010000008">
    <property type="protein sequence ID" value="MDR7091900.1"/>
    <property type="molecule type" value="Genomic_DNA"/>
</dbReference>
<keyword evidence="2 9" id="KW-0997">Cell inner membrane</keyword>
<protein>
    <recommendedName>
        <fullName evidence="9">Lipid A biosynthesis acyltransferase</fullName>
        <ecNumber evidence="9">2.3.1.241</ecNumber>
    </recommendedName>
    <alternativeName>
        <fullName evidence="9">Kdo(2)-lipid IV(A) acyltransferase</fullName>
    </alternativeName>
</protein>
<evidence type="ECO:0000256" key="8">
    <source>
        <dbReference type="ARBA" id="ARBA00023315"/>
    </source>
</evidence>
<dbReference type="Pfam" id="PF03279">
    <property type="entry name" value="Lip_A_acyltrans"/>
    <property type="match status" value="1"/>
</dbReference>
<keyword evidence="4 9" id="KW-0812">Transmembrane</keyword>
<gene>
    <name evidence="9" type="primary">lpxL</name>
    <name evidence="10" type="ORF">J2X05_003938</name>
</gene>
<comment type="subcellular location">
    <subcellularLocation>
        <location evidence="9">Cell inner membrane</location>
        <topology evidence="9">Single-pass membrane protein</topology>
    </subcellularLocation>
</comment>
<comment type="function">
    <text evidence="9">Catalyzes the transfer of an acyl chain from an acyl-[acyl-carrier-protein] (ACP) to a Kdo(2)-lipid IV(A) to form a Kdo(2)-(acyl)-lipid IV(A).</text>
</comment>
<evidence type="ECO:0000256" key="1">
    <source>
        <dbReference type="ARBA" id="ARBA00022475"/>
    </source>
</evidence>
<dbReference type="HAMAP" id="MF_01942">
    <property type="entry name" value="Lipid_A_LpxL_LpxP"/>
    <property type="match status" value="1"/>
</dbReference>
<feature type="short sequence motif" description="HXXXXD motif" evidence="9">
    <location>
        <begin position="139"/>
        <end position="144"/>
    </location>
</feature>
<comment type="pathway">
    <text evidence="9">Bacterial outer membrane biogenesis; lipopolysaccharide biosynthesis.</text>
</comment>
<comment type="caution">
    <text evidence="10">The sequence shown here is derived from an EMBL/GenBank/DDBJ whole genome shotgun (WGS) entry which is preliminary data.</text>
</comment>
<evidence type="ECO:0000256" key="9">
    <source>
        <dbReference type="HAMAP-Rule" id="MF_01942"/>
    </source>
</evidence>
<keyword evidence="5 9" id="KW-0448">Lipopolysaccharide biosynthesis</keyword>
<keyword evidence="8 9" id="KW-0012">Acyltransferase</keyword>
<keyword evidence="1 9" id="KW-1003">Cell membrane</keyword>
<keyword evidence="6 9" id="KW-1133">Transmembrane helix</keyword>
<accession>A0ABU1V3B8</accession>
<evidence type="ECO:0000256" key="6">
    <source>
        <dbReference type="ARBA" id="ARBA00022989"/>
    </source>
</evidence>
<dbReference type="PIRSF" id="PIRSF026649">
    <property type="entry name" value="MsbB"/>
    <property type="match status" value="1"/>
</dbReference>
<organism evidence="10 11">
    <name type="scientific">Cellvibrio fibrivorans</name>
    <dbReference type="NCBI Taxonomy" id="126350"/>
    <lineage>
        <taxon>Bacteria</taxon>
        <taxon>Pseudomonadati</taxon>
        <taxon>Pseudomonadota</taxon>
        <taxon>Gammaproteobacteria</taxon>
        <taxon>Cellvibrionales</taxon>
        <taxon>Cellvibrionaceae</taxon>
        <taxon>Cellvibrio</taxon>
    </lineage>
</organism>
<dbReference type="PANTHER" id="PTHR30606">
    <property type="entry name" value="LIPID A BIOSYNTHESIS LAUROYL ACYLTRANSFERASE"/>
    <property type="match status" value="1"/>
</dbReference>
<dbReference type="NCBIfam" id="TIGR02207">
    <property type="entry name" value="lipid_A_htrB"/>
    <property type="match status" value="1"/>
</dbReference>
<reference evidence="10 11" key="1">
    <citation type="submission" date="2023-07" db="EMBL/GenBank/DDBJ databases">
        <title>Sorghum-associated microbial communities from plants grown in Nebraska, USA.</title>
        <authorList>
            <person name="Schachtman D."/>
        </authorList>
    </citation>
    <scope>NUCLEOTIDE SEQUENCE [LARGE SCALE GENOMIC DNA]</scope>
    <source>
        <strain evidence="10 11">BE190</strain>
    </source>
</reference>
<evidence type="ECO:0000256" key="4">
    <source>
        <dbReference type="ARBA" id="ARBA00022692"/>
    </source>
</evidence>
<keyword evidence="11" id="KW-1185">Reference proteome</keyword>
<dbReference type="Proteomes" id="UP001253595">
    <property type="component" value="Unassembled WGS sequence"/>
</dbReference>
<sequence length="316" mass="36021">MNKTPHAKHLPPVFRWSFLGPRYWPTWILLGFLQLIAHLPMQINVALGRGLGWLLFHLVPSRKRIADTNLSLCLPELNHAEREQMVRRIIQSCGISFFESAMSLWGPAKRLCSSHSIKGLEYLQAAQAAGKGVLLVGCHMTTIDICGRMLASHIKFDILYRQDPNPLLAYMLVKARESFNGESIISVETRKLVRNLRAGHIVWYAPDQDYGIKHSIFAPFFGIPAATVPGTGRFAKLGDAQVMAFMHYREANGHYRIEISAPLENFPSGDDLVDSTRVNQMIENMIRKQPDQYLWVHRRFKTRPEGEKSVYAKQKK</sequence>
<dbReference type="GO" id="GO:0008913">
    <property type="term" value="F:Kdo2-lipid IVA acyltransferase activity"/>
    <property type="evidence" value="ECO:0007669"/>
    <property type="project" value="UniProtKB-EC"/>
</dbReference>
<keyword evidence="3 9" id="KW-0808">Transferase</keyword>
<dbReference type="InterPro" id="IPR004960">
    <property type="entry name" value="LipA_acyltrans"/>
</dbReference>
<name>A0ABU1V3B8_9GAMM</name>
<dbReference type="RefSeq" id="WP_310075680.1">
    <property type="nucleotide sequence ID" value="NZ_JAVDVX010000008.1"/>
</dbReference>
<dbReference type="InterPro" id="IPR011920">
    <property type="entry name" value="Lipid_A_LpxL_LpxP"/>
</dbReference>
<comment type="pathway">
    <text evidence="9">Glycolipid biosynthesis; KDO(2)-lipid A biosynthesis; KDO(2)-lipid A from CMP-3-deoxy-D-manno-octulosonate and lipid IV(A): step 3/4.</text>
</comment>
<evidence type="ECO:0000313" key="10">
    <source>
        <dbReference type="EMBL" id="MDR7091900.1"/>
    </source>
</evidence>
<keyword evidence="7 9" id="KW-0472">Membrane</keyword>
<dbReference type="EC" id="2.3.1.241" evidence="9"/>
<dbReference type="PANTHER" id="PTHR30606:SF9">
    <property type="entry name" value="LIPID A BIOSYNTHESIS LAUROYLTRANSFERASE"/>
    <property type="match status" value="1"/>
</dbReference>